<accession>A0A246HHK0</accession>
<feature type="region of interest" description="Disordered" evidence="1">
    <location>
        <begin position="3254"/>
        <end position="3288"/>
    </location>
</feature>
<feature type="compositionally biased region" description="Polar residues" evidence="1">
    <location>
        <begin position="2841"/>
        <end position="2852"/>
    </location>
</feature>
<dbReference type="SUPFAM" id="SSF51126">
    <property type="entry name" value="Pectin lyase-like"/>
    <property type="match status" value="1"/>
</dbReference>
<dbReference type="SMART" id="SM00912">
    <property type="entry name" value="Haemagg_act"/>
    <property type="match status" value="1"/>
</dbReference>
<name>A0A246HHK0_STEMA</name>
<dbReference type="Gene3D" id="2.160.20.10">
    <property type="entry name" value="Single-stranded right-handed beta-helix, Pectin lyase-like"/>
    <property type="match status" value="1"/>
</dbReference>
<dbReference type="OrthoDB" id="2664633at2"/>
<evidence type="ECO:0000313" key="4">
    <source>
        <dbReference type="Proteomes" id="UP000198157"/>
    </source>
</evidence>
<reference evidence="3 4" key="1">
    <citation type="submission" date="2017-06" db="EMBL/GenBank/DDBJ databases">
        <authorList>
            <person name="Kim H.J."/>
            <person name="Triplett B.A."/>
        </authorList>
    </citation>
    <scope>NUCLEOTIDE SEQUENCE [LARGE SCALE GENOMIC DNA]</scope>
    <source>
        <strain evidence="3 4">13146</strain>
    </source>
</reference>
<protein>
    <submittedName>
        <fullName evidence="3">Cell surface protein</fullName>
    </submittedName>
</protein>
<evidence type="ECO:0000259" key="2">
    <source>
        <dbReference type="SMART" id="SM00912"/>
    </source>
</evidence>
<dbReference type="Pfam" id="PF05594">
    <property type="entry name" value="Fil_haemagg"/>
    <property type="match status" value="13"/>
</dbReference>
<dbReference type="InterPro" id="IPR011050">
    <property type="entry name" value="Pectin_lyase_fold/virulence"/>
</dbReference>
<dbReference type="NCBIfam" id="TIGR01731">
    <property type="entry name" value="fil_hemag_20aa"/>
    <property type="match status" value="23"/>
</dbReference>
<dbReference type="InterPro" id="IPR012334">
    <property type="entry name" value="Pectin_lyas_fold"/>
</dbReference>
<dbReference type="NCBIfam" id="TIGR01901">
    <property type="entry name" value="adhes_NPXG"/>
    <property type="match status" value="1"/>
</dbReference>
<feature type="domain" description="Filamentous haemagglutinin FhaB/tRNA nuclease CdiA-like TPS" evidence="2">
    <location>
        <begin position="58"/>
        <end position="179"/>
    </location>
</feature>
<evidence type="ECO:0000256" key="1">
    <source>
        <dbReference type="SAM" id="MobiDB-lite"/>
    </source>
</evidence>
<dbReference type="InterPro" id="IPR010069">
    <property type="entry name" value="CdiA_FHA1_rpt"/>
</dbReference>
<dbReference type="Proteomes" id="UP000198157">
    <property type="component" value="Unassembled WGS sequence"/>
</dbReference>
<dbReference type="Pfam" id="PF05860">
    <property type="entry name" value="TPS"/>
    <property type="match status" value="1"/>
</dbReference>
<dbReference type="GO" id="GO:0003824">
    <property type="term" value="F:catalytic activity"/>
    <property type="evidence" value="ECO:0007669"/>
    <property type="project" value="UniProtKB-ARBA"/>
</dbReference>
<evidence type="ECO:0000313" key="3">
    <source>
        <dbReference type="EMBL" id="OWQ49593.1"/>
    </source>
</evidence>
<gene>
    <name evidence="3" type="ORF">CEE60_19440</name>
</gene>
<sequence>MKTRLVDVRRTVARPISSSRWRIGLLAAVVTAVFGGPFSSFAQVQPQAGSQARQEQAANGVPVVQIAAPNAAGVSHNQYEQYNVGRQGQVLNNSATTTQTQLAGYIQGNANLQPGQAARLILNEVTSSNRSLLQGHVEVAGAAAQVIIANPNGITCDGCGFINTTRGVLTTGTPLFGGDGSLSAFQVGRGSIRIEGAGLDADNLQRIDLLARAVEINAGLWAKDANVVVGANHIDYDSLATRAIQGDGAAQGFGLDVAALGGMYAGKIRLVGTEAGVGVRSAGALVATGGDFVLTSAGDVQLTGRTAAAGNIIVDSAGTLAATGATQAGADMRLSGRDVQLAGTAYAAGVLDARASQTLDASGNLLAGRLQLAADGNLRLAGQAESRGDIDLRAGQQLQNTGQVIAANQLQALAASIVQQQSARLAAQGALQLQANGHIDNAGVVIGSTGTRIEAGSLANRGQLYGQRDATLAVSGRIDNSGLIGAAQTLTVTAGELQQAASAELSAGTDLTLDVTGELANAGQLIAERALTARADRLTNTGTTAASDTRLTVGALDNRGLVLASGTLDIDASHRIDNAAAARLRAGQTINLRAAQLDNAGEIISDGDLRIRADTIANRQRLEAAQQLQLDARTLTQTRDGLALGRQLTATTTGQLDNAGRLHATERMTLSAGTLDNTGTVYSTRDLRLDSSGTLRNAGIIASDAAVTLRAQALENLANGDISSADLLDIDVLQAASNAGNLYARRALELRAARIDNSGAVYSAGRADLVANDVLTNQGSLVSEQTLDVQAASLDSSGDLGSEQSDVRLTSTGDLALTGKTIAAGQLSAEAGGTLRQSGKAYAATGVSLRAQRDLQLAGNLDSSADITLHAGQALTSDGDVYATGGISADAGTVLRNTGSMQAAAVTLQSAAVENRGRLLASGNVTVSGDTVDNSGQIVGGLAANGVLGSTGQVSLTANTLLLQSGKVHAGQRVALQGSGLDLRNGLVWSGGELVARATGGTLDNSNGTLVATGTLQLETTGELINQGGSLQAARLGILAAALDNRAGELIQTGNDALTLAFSGALRNDGGRIAANATDLTLEVATLLNNGGRIEHAGTGTATVRAGALGNTNGGLIVGNGAVLVDVSGDLTNTTGSQISAGRGADIRARQIDNSGGRIDAVGNLQLRATEAVQNVAGTLAQRQAGTLQIQAASVDNRTGLIGAEGNASVITASLGNQGGNLYAKQNLTLDINGDLRNGGGLLYAGGQLQLDAEGVLDNQSGSIEAYAAAGITAGAVDNRSGRLVVDGSNTLTVTTGGALDNSDGVLGSTQGNIALSAATVNNQRGKLVAGQSATLQTTQLDNRSGRVHAGADLTLDNASATVLNGAGELSAGNLFTLRAASLDNTGGRLITRSSTLYLGALNNGNGEISAYQQLWAQLQTFQGNSGRLFGGADLELHLAGDYLHQNAQQLQSNGRLALNVAGTLTNQGRIETSGTLELNAAQIDNTAGGTISAGNSAGTASASLTASQGINNAGRIDGDRVQTSSSWFTNTGTVMGDQVTLSAGTVTNGRELGSTVPVRDYNEGLLATTGTLAINADVFNNLDGELYSIGDIRIGGRWGGNAHQIVNRSGRIQAERDLVLLALGVRNERRVLQYEQKTYTAADQAGDPDAGRFDGGGTPYEIYQRYCGNSQSPCFIWRDHGVTNTDTVLQGTRITAFTAAGQFLSGRDMLISGGSVDNIYSSIAAGTNLTINGRGSSNSDNPADWAGVVNNVALTATKTIQRVSEYEVEYQTCRAGLTCHEEPRWANGVLSTTTVTKEVAVPGGNASITAGRNVVIEARDVNNTVVNAGSGGGPADIGGWNGVGAYVPTLGNGSQAGAATSNAGPPDPVTGIATGPAIGTVGGNGQGPNVGAPAPGTSGVVKPPQVVGTAQNPLPGLLAPDSGLYTVNPGNQRWLVETDPRFANYGQWLGSDYMFAKLNLNPDQRLKRLGDDFYEQRLVLEQITGLTGRKYLDADFDNGMDQYRAMMDGGVSEAGRLQLTVGIALSAEQMAALDEDIVWMVAQNVGGQQVLVPVVYLSQATADRLQLGGAAIAGESVDIRANNVNNQGMITADYRLSVDAGSLLNDRGAMTSGGSLRVSAVEDIINKDGLIQGGSISLVAGRDLQSVASLGVARIESTGGLELVAGRDLSLVGAQTSAKGNAALQAGRDLNLTTQQSGANGELFNRTTLDVGGSLGLQAGNNLTLTAVQVKAGNGLSAVAGNDINLNVLSTEQTSRYKNTESTRQTLQISGLEAGGSMALQAGQDVNLNAANLTAGNALAVVAGRDLNVGEVTTTDTSSTDIRRKRYSQQTQTLDQTVHGSTIKAGGDIALVAGQDATLTSAGVYSEGGTVAVSAGRDVVLATADEEHTFEQDTWRKKKKTFSSTTTTTRETSSDTYAVGTTLSGDGVQIAAGRDISATGVQIGATGDVLLAANRNITVEAATEQHSESFDQSRKKSGLFGGGGASGFGGIGITAGSQKGSTSTSLEQTMRSGSMIGSLQGNVSMIAGGDLTLSGSDVLAGRAADDVLGLGGNIAIQGKNVTINPAEETEHYRASQSSRSSGVSATLTGTPIDTIRNLQQVSNGSGSTADKAGGYIKELGAASLTLPGINVGYGSSKSQGSVAVDTTTQRGSSLNAAGNVSIRATEGDITVAGSSIAAGGTATLDAQRHVMLLTSIDTQNSEQSGSSSTKQYGASSISLGDMFRHIQGGPNSSGVRMSPYNSGNSDGSSTQQVIGQTGSSINADKINLVSREGDITLQGAQVAAENALNVLAQKGGIELLPGEITRTWQETQRSKQIGDLGGDGYTGSTGVRNEYHDVNGRQTDQNSVRTSLTSNKGDISLVAKEDLVARGADIAAGNDVTLVGRNVVLDAATDTLTQAERHRVNQAGGTIALSGYGVQAAQAAESAQRASQAGDDRLAALYAAQAGYAAKDAMQGTGAAVKVTASVGSSSASSSSTLHQSIEQGSTVSAGRNVTVVATGDGTTGADGYAANGDITLRGAQISAGNNASFDAARDINFLSSQSSNQQDGAHKSGSGSVGVGFGLGGSQNGFTIELAASAAQGQMQGNGTTHQATQVEAGNQLSLTSGRDTTLQGAQAMGDSVMADIGRDLTLTSSQDRQYYDQKDQNGGFGVSLCIPPLCFGASSGSVSYGQTDIHNNYNSTTQQTGIAAGAGGYQINVGNHTQLDGAVIASTADPSKNLLSTESLGVTDLANHANYSGASFGGSAGFSGSIGDQSSGGVNTGAPTESRWNNPGGSPSLGITQGDSASSITRSDISAGTVVVRNGDTSALDGLERAATDLQQKGLANKFDAEKVQQNLEAGKIASEVGFRAAGDVSDALQKRALQKLIDAGNDPAAQAAALADIASWSDGGTNKALLHGFTGALVAALGGGDALQGAIGAGTVEKAKGLMGDYLSRSLGLQPGDPAYNALMEAASLVLGGAVGGQTGASTALSGDQFNRQLHPDEVMFLANKAGEFANVLFACGNECTPQQVAQARDRLIREGYASVDLIASGKYESDSLAQNFIRTHPVMFAWGEGFIEPDSNKLRDPNVYKDLYVGNREAFDLLTGALMSGGMTESAVRVAYNKQLGEMAQGAVGRDGLMILENFTGDLGTLLTFVTGLFEGDGNKSGLAASSLLIPVKVPGGTKVVAAVGESIAQQALRQGETAAEQIAKDVAQAAKNAPVPRTIDQLLPNGKVPGPENGEFARWFDDLTVEELGTLWQNTRVKRVIERRIRDPGGLHEWCMVCRAPEFKEWGVSMSEIQRFRTETTKLKWTVPGTNEVGGHGALGSGKFHNELKEVIDSSKSLDEFNLRIIELRDRWKIDPDLLPPLPKKT</sequence>
<proteinExistence type="predicted"/>
<comment type="caution">
    <text evidence="3">The sequence shown here is derived from an EMBL/GenBank/DDBJ whole genome shotgun (WGS) entry which is preliminary data.</text>
</comment>
<feature type="region of interest" description="Disordered" evidence="1">
    <location>
        <begin position="2812"/>
        <end position="2852"/>
    </location>
</feature>
<dbReference type="InterPro" id="IPR008619">
    <property type="entry name" value="Filamentous_hemagglutn_rpt"/>
</dbReference>
<dbReference type="EMBL" id="NIVS01000058">
    <property type="protein sequence ID" value="OWQ49593.1"/>
    <property type="molecule type" value="Genomic_DNA"/>
</dbReference>
<dbReference type="InterPro" id="IPR025157">
    <property type="entry name" value="Hemagglutinin_rpt"/>
</dbReference>
<dbReference type="InterPro" id="IPR008638">
    <property type="entry name" value="FhaB/CdiA-like_TPS"/>
</dbReference>
<organism evidence="3 4">
    <name type="scientific">Stenotrophomonas maltophilia</name>
    <name type="common">Pseudomonas maltophilia</name>
    <name type="synonym">Xanthomonas maltophilia</name>
    <dbReference type="NCBI Taxonomy" id="40324"/>
    <lineage>
        <taxon>Bacteria</taxon>
        <taxon>Pseudomonadati</taxon>
        <taxon>Pseudomonadota</taxon>
        <taxon>Gammaproteobacteria</taxon>
        <taxon>Lysobacterales</taxon>
        <taxon>Lysobacteraceae</taxon>
        <taxon>Stenotrophomonas</taxon>
        <taxon>Stenotrophomonas maltophilia group</taxon>
    </lineage>
</organism>
<dbReference type="Pfam" id="PF13332">
    <property type="entry name" value="Fil_haemagg_2"/>
    <property type="match status" value="7"/>
</dbReference>